<dbReference type="RefSeq" id="WP_344854395.1">
    <property type="nucleotide sequence ID" value="NZ_BAAAZN010000001.1"/>
</dbReference>
<reference evidence="2" key="1">
    <citation type="journal article" date="2019" name="Int. J. Syst. Evol. Microbiol.">
        <title>The Global Catalogue of Microorganisms (GCM) 10K type strain sequencing project: providing services to taxonomists for standard genome sequencing and annotation.</title>
        <authorList>
            <consortium name="The Broad Institute Genomics Platform"/>
            <consortium name="The Broad Institute Genome Sequencing Center for Infectious Disease"/>
            <person name="Wu L."/>
            <person name="Ma J."/>
        </authorList>
    </citation>
    <scope>NUCLEOTIDE SEQUENCE [LARGE SCALE GENOMIC DNA]</scope>
    <source>
        <strain evidence="2">JCM 16898</strain>
    </source>
</reference>
<proteinExistence type="predicted"/>
<evidence type="ECO:0000313" key="1">
    <source>
        <dbReference type="EMBL" id="GAA3524085.1"/>
    </source>
</evidence>
<keyword evidence="2" id="KW-1185">Reference proteome</keyword>
<evidence type="ECO:0000313" key="2">
    <source>
        <dbReference type="Proteomes" id="UP001500689"/>
    </source>
</evidence>
<accession>A0ABP6UXH1</accession>
<dbReference type="Proteomes" id="UP001500689">
    <property type="component" value="Unassembled WGS sequence"/>
</dbReference>
<protein>
    <submittedName>
        <fullName evidence="1">Uncharacterized protein</fullName>
    </submittedName>
</protein>
<organism evidence="1 2">
    <name type="scientific">Amycolatopsis ultiminotia</name>
    <dbReference type="NCBI Taxonomy" id="543629"/>
    <lineage>
        <taxon>Bacteria</taxon>
        <taxon>Bacillati</taxon>
        <taxon>Actinomycetota</taxon>
        <taxon>Actinomycetes</taxon>
        <taxon>Pseudonocardiales</taxon>
        <taxon>Pseudonocardiaceae</taxon>
        <taxon>Amycolatopsis</taxon>
    </lineage>
</organism>
<sequence length="314" mass="34225">MVRIPDREWPATVVPGDAHERAQATGVLFRRLGWVTARLTADERDDVDRQLEFWYGNGYCPDALLIAVGVLPGGARQRPRSAGERPGEFLRSRLNGWFSDEPGAAMSEVREPPRPGQTFEAWFARRRKQTLDEGGYRRPSRLTAAGERARAQAREIAATGRPDPVARVRESERRRTAALDSLRVTGPAVPAAPSPPETRATPRMVASFAGRQAVAAHSPQVQRIVARLREEKRGPSPAELAVLRNAVRDAHHDAGLGALAAVSAEVNEDTGELTPPARRIRAVLAHAADDGLPVEAAVRLLLAGPSTEDDHTMR</sequence>
<name>A0ABP6UXH1_9PSEU</name>
<dbReference type="EMBL" id="BAAAZN010000001">
    <property type="protein sequence ID" value="GAA3524085.1"/>
    <property type="molecule type" value="Genomic_DNA"/>
</dbReference>
<comment type="caution">
    <text evidence="1">The sequence shown here is derived from an EMBL/GenBank/DDBJ whole genome shotgun (WGS) entry which is preliminary data.</text>
</comment>
<gene>
    <name evidence="1" type="ORF">GCM10022222_03030</name>
</gene>